<accession>A0ABQ3TCU8</accession>
<organism evidence="2 3">
    <name type="scientific">Streptomyces spororaveus</name>
    <dbReference type="NCBI Taxonomy" id="284039"/>
    <lineage>
        <taxon>Bacteria</taxon>
        <taxon>Bacillati</taxon>
        <taxon>Actinomycetota</taxon>
        <taxon>Actinomycetes</taxon>
        <taxon>Kitasatosporales</taxon>
        <taxon>Streptomycetaceae</taxon>
        <taxon>Streptomyces</taxon>
    </lineage>
</organism>
<comment type="caution">
    <text evidence="2">The sequence shown here is derived from an EMBL/GenBank/DDBJ whole genome shotgun (WGS) entry which is preliminary data.</text>
</comment>
<name>A0ABQ3TCU8_9ACTN</name>
<sequence>MRATARRGAAAVRTGTGTARPCGLSAPGPAGATSRRGRCSSPAGGRDRAGRRLSYRRAEFLFKKAAGSLDPAAGCYARTPHMLHERA</sequence>
<feature type="compositionally biased region" description="Low complexity" evidence="1">
    <location>
        <begin position="1"/>
        <end position="20"/>
    </location>
</feature>
<reference evidence="3" key="1">
    <citation type="submission" date="2023-07" db="EMBL/GenBank/DDBJ databases">
        <title>Whole genome shotgun sequence of Streptomyces spororaveus NBRC 15456.</title>
        <authorList>
            <person name="Komaki H."/>
            <person name="Tamura T."/>
        </authorList>
    </citation>
    <scope>NUCLEOTIDE SEQUENCE [LARGE SCALE GENOMIC DNA]</scope>
    <source>
        <strain evidence="3">NBRC 15456</strain>
    </source>
</reference>
<feature type="region of interest" description="Disordered" evidence="1">
    <location>
        <begin position="1"/>
        <end position="50"/>
    </location>
</feature>
<protein>
    <submittedName>
        <fullName evidence="2">Uncharacterized protein</fullName>
    </submittedName>
</protein>
<gene>
    <name evidence="2" type="ORF">Sspor_37540</name>
</gene>
<dbReference type="EMBL" id="BNED01000005">
    <property type="protein sequence ID" value="GHI78193.1"/>
    <property type="molecule type" value="Genomic_DNA"/>
</dbReference>
<evidence type="ECO:0000313" key="3">
    <source>
        <dbReference type="Proteomes" id="UP000608522"/>
    </source>
</evidence>
<evidence type="ECO:0000256" key="1">
    <source>
        <dbReference type="SAM" id="MobiDB-lite"/>
    </source>
</evidence>
<dbReference type="Proteomes" id="UP000608522">
    <property type="component" value="Unassembled WGS sequence"/>
</dbReference>
<evidence type="ECO:0000313" key="2">
    <source>
        <dbReference type="EMBL" id="GHI78193.1"/>
    </source>
</evidence>
<keyword evidence="3" id="KW-1185">Reference proteome</keyword>
<proteinExistence type="predicted"/>